<reference evidence="9 10" key="1">
    <citation type="submission" date="2020-12" db="EMBL/GenBank/DDBJ databases">
        <title>WGS of Thermoactinomyces spp.</title>
        <authorList>
            <person name="Cheng K."/>
        </authorList>
    </citation>
    <scope>NUCLEOTIDE SEQUENCE [LARGE SCALE GENOMIC DNA]</scope>
    <source>
        <strain evidence="10">CICC 10650\ACCC 41061</strain>
    </source>
</reference>
<evidence type="ECO:0000256" key="7">
    <source>
        <dbReference type="SAM" id="Phobius"/>
    </source>
</evidence>
<name>A0ABS0QD70_THEVU</name>
<dbReference type="Gene3D" id="1.20.1250.20">
    <property type="entry name" value="MFS general substrate transporter like domains"/>
    <property type="match status" value="1"/>
</dbReference>
<dbReference type="InterPro" id="IPR010290">
    <property type="entry name" value="TM_effector"/>
</dbReference>
<feature type="transmembrane region" description="Helical" evidence="7">
    <location>
        <begin position="342"/>
        <end position="365"/>
    </location>
</feature>
<feature type="transmembrane region" description="Helical" evidence="7">
    <location>
        <begin position="305"/>
        <end position="330"/>
    </location>
</feature>
<evidence type="ECO:0000313" key="9">
    <source>
        <dbReference type="EMBL" id="MBH8587226.1"/>
    </source>
</evidence>
<feature type="transmembrane region" description="Helical" evidence="7">
    <location>
        <begin position="279"/>
        <end position="299"/>
    </location>
</feature>
<proteinExistence type="predicted"/>
<gene>
    <name evidence="9" type="ORF">I8U22_00130</name>
</gene>
<evidence type="ECO:0000256" key="1">
    <source>
        <dbReference type="ARBA" id="ARBA00004651"/>
    </source>
</evidence>
<keyword evidence="10" id="KW-1185">Reference proteome</keyword>
<evidence type="ECO:0000256" key="3">
    <source>
        <dbReference type="ARBA" id="ARBA00022475"/>
    </source>
</evidence>
<evidence type="ECO:0000256" key="6">
    <source>
        <dbReference type="ARBA" id="ARBA00023136"/>
    </source>
</evidence>
<organism evidence="9 10">
    <name type="scientific">Thermoactinomyces vulgaris</name>
    <dbReference type="NCBI Taxonomy" id="2026"/>
    <lineage>
        <taxon>Bacteria</taxon>
        <taxon>Bacillati</taxon>
        <taxon>Bacillota</taxon>
        <taxon>Bacilli</taxon>
        <taxon>Bacillales</taxon>
        <taxon>Thermoactinomycetaceae</taxon>
        <taxon>Thermoactinomyces</taxon>
    </lineage>
</organism>
<comment type="subcellular location">
    <subcellularLocation>
        <location evidence="1">Cell membrane</location>
        <topology evidence="1">Multi-pass membrane protein</topology>
    </subcellularLocation>
</comment>
<feature type="transmembrane region" description="Helical" evidence="7">
    <location>
        <begin position="74"/>
        <end position="95"/>
    </location>
</feature>
<keyword evidence="6 7" id="KW-0472">Membrane</keyword>
<dbReference type="InterPro" id="IPR020846">
    <property type="entry name" value="MFS_dom"/>
</dbReference>
<evidence type="ECO:0000259" key="8">
    <source>
        <dbReference type="PROSITE" id="PS50850"/>
    </source>
</evidence>
<evidence type="ECO:0000256" key="2">
    <source>
        <dbReference type="ARBA" id="ARBA00022448"/>
    </source>
</evidence>
<dbReference type="PANTHER" id="PTHR23513:SF6">
    <property type="entry name" value="MAJOR FACILITATOR SUPERFAMILY ASSOCIATED DOMAIN-CONTAINING PROTEIN"/>
    <property type="match status" value="1"/>
</dbReference>
<feature type="transmembrane region" description="Helical" evidence="7">
    <location>
        <begin position="140"/>
        <end position="164"/>
    </location>
</feature>
<dbReference type="InterPro" id="IPR036259">
    <property type="entry name" value="MFS_trans_sf"/>
</dbReference>
<protein>
    <submittedName>
        <fullName evidence="9">MFS transporter</fullName>
    </submittedName>
</protein>
<feature type="domain" description="Major facilitator superfamily (MFS) profile" evidence="8">
    <location>
        <begin position="10"/>
        <end position="396"/>
    </location>
</feature>
<feature type="transmembrane region" description="Helical" evidence="7">
    <location>
        <begin position="101"/>
        <end position="119"/>
    </location>
</feature>
<evidence type="ECO:0000256" key="5">
    <source>
        <dbReference type="ARBA" id="ARBA00022989"/>
    </source>
</evidence>
<dbReference type="SUPFAM" id="SSF103473">
    <property type="entry name" value="MFS general substrate transporter"/>
    <property type="match status" value="1"/>
</dbReference>
<comment type="caution">
    <text evidence="9">The sequence shown here is derived from an EMBL/GenBank/DDBJ whole genome shotgun (WGS) entry which is preliminary data.</text>
</comment>
<dbReference type="InterPro" id="IPR022324">
    <property type="entry name" value="Bacilysin_exporter_BacE_put"/>
</dbReference>
<sequence length="399" mass="43279">MEPLNLWNKNFILLWLGNAQSGIGNTFYIIALSYLMLELTGSPKYTAFTMAAFAVPFVLSPLVGTMVDRVNMKPFLVVGDIIRGFCMFLICYLYEINLLSSSVIVCLGFVSGVVGLIYRPSFGALLPNLVPKKDISRANALNALAGQISSLFGFAFGGLMIGFIGTIPAIFVNGATFIIMALLLCFIDFPMVKKESQERKSVLNETIEGIKYVISSKLLFIVPVIFFVLSATYSPLEFLMPVKLKSINVGAEGYGVFFTILTIGSILASGVISKIGNHLSVAKGTLTGLVIIAVSLLGIALSNSYILFCVFAFTLGFGISLSSVNVISYAQTNVSEKFRGRMFGIFGAIEQVAMPATLAGAGILVDYFPVHFIFIMGTIVIAVVSIWWFVLNNFARYAN</sequence>
<dbReference type="EMBL" id="JAECVU010000001">
    <property type="protein sequence ID" value="MBH8587226.1"/>
    <property type="molecule type" value="Genomic_DNA"/>
</dbReference>
<accession>A0ABS0QD70</accession>
<feature type="transmembrane region" description="Helical" evidence="7">
    <location>
        <begin position="170"/>
        <end position="191"/>
    </location>
</feature>
<feature type="transmembrane region" description="Helical" evidence="7">
    <location>
        <begin position="253"/>
        <end position="272"/>
    </location>
</feature>
<feature type="transmembrane region" description="Helical" evidence="7">
    <location>
        <begin position="371"/>
        <end position="391"/>
    </location>
</feature>
<keyword evidence="4 7" id="KW-0812">Transmembrane</keyword>
<dbReference type="PANTHER" id="PTHR23513">
    <property type="entry name" value="INTEGRAL MEMBRANE EFFLUX PROTEIN-RELATED"/>
    <property type="match status" value="1"/>
</dbReference>
<keyword evidence="2" id="KW-0813">Transport</keyword>
<feature type="transmembrane region" description="Helical" evidence="7">
    <location>
        <begin position="47"/>
        <end position="67"/>
    </location>
</feature>
<dbReference type="PRINTS" id="PR01988">
    <property type="entry name" value="EXPORTERBACE"/>
</dbReference>
<dbReference type="Proteomes" id="UP000641910">
    <property type="component" value="Unassembled WGS sequence"/>
</dbReference>
<keyword evidence="5 7" id="KW-1133">Transmembrane helix</keyword>
<evidence type="ECO:0000256" key="4">
    <source>
        <dbReference type="ARBA" id="ARBA00022692"/>
    </source>
</evidence>
<dbReference type="PROSITE" id="PS50850">
    <property type="entry name" value="MFS"/>
    <property type="match status" value="1"/>
</dbReference>
<dbReference type="RefSeq" id="WP_049720128.1">
    <property type="nucleotide sequence ID" value="NZ_CP036487.1"/>
</dbReference>
<feature type="transmembrane region" description="Helical" evidence="7">
    <location>
        <begin position="12"/>
        <end position="35"/>
    </location>
</feature>
<dbReference type="Pfam" id="PF05977">
    <property type="entry name" value="MFS_3"/>
    <property type="match status" value="1"/>
</dbReference>
<evidence type="ECO:0000313" key="10">
    <source>
        <dbReference type="Proteomes" id="UP000641910"/>
    </source>
</evidence>
<dbReference type="CDD" id="cd06173">
    <property type="entry name" value="MFS_MefA_like"/>
    <property type="match status" value="1"/>
</dbReference>
<feature type="transmembrane region" description="Helical" evidence="7">
    <location>
        <begin position="212"/>
        <end position="233"/>
    </location>
</feature>
<keyword evidence="3" id="KW-1003">Cell membrane</keyword>